<evidence type="ECO:0008006" key="3">
    <source>
        <dbReference type="Google" id="ProtNLM"/>
    </source>
</evidence>
<comment type="caution">
    <text evidence="1">The sequence shown here is derived from an EMBL/GenBank/DDBJ whole genome shotgun (WGS) entry which is preliminary data.</text>
</comment>
<dbReference type="HOGENOM" id="CLU_192351_0_0_12"/>
<dbReference type="EMBL" id="ATFC01000010">
    <property type="protein sequence ID" value="EPF46075.1"/>
    <property type="molecule type" value="Genomic_DNA"/>
</dbReference>
<proteinExistence type="predicted"/>
<organism evidence="1 2">
    <name type="scientific">Treponema vincentii F0403</name>
    <dbReference type="NCBI Taxonomy" id="1125702"/>
    <lineage>
        <taxon>Bacteria</taxon>
        <taxon>Pseudomonadati</taxon>
        <taxon>Spirochaetota</taxon>
        <taxon>Spirochaetia</taxon>
        <taxon>Spirochaetales</taxon>
        <taxon>Treponemataceae</taxon>
        <taxon>Treponema</taxon>
    </lineage>
</organism>
<dbReference type="Pfam" id="PF19807">
    <property type="entry name" value="DUF6290"/>
    <property type="match status" value="1"/>
</dbReference>
<protein>
    <recommendedName>
        <fullName evidence="3">Ribbon-helix-helix protein CopG domain-containing protein</fullName>
    </recommendedName>
</protein>
<dbReference type="GeneID" id="301462277"/>
<sequence length="83" mass="9571">MGVRNTVSMSFSAKPQLFNQVDALCKVRGCTRSWFLNKAVERFILECLEDQEDYETAAAAWAEFQKGDKKTYSLDEVREKLDL</sequence>
<dbReference type="InterPro" id="IPR046257">
    <property type="entry name" value="DUF6290"/>
</dbReference>
<dbReference type="Proteomes" id="UP000014605">
    <property type="component" value="Unassembled WGS sequence"/>
</dbReference>
<reference evidence="1 2" key="1">
    <citation type="submission" date="2013-04" db="EMBL/GenBank/DDBJ databases">
        <title>The Genome Sequence of Treponema vincentii F0403.</title>
        <authorList>
            <consortium name="The Broad Institute Genomics Platform"/>
            <person name="Earl A."/>
            <person name="Ward D."/>
            <person name="Feldgarden M."/>
            <person name="Gevers D."/>
            <person name="Leonetti C."/>
            <person name="Izard J."/>
            <person name="Walker B."/>
            <person name="Young S."/>
            <person name="Zeng Q."/>
            <person name="Gargeya S."/>
            <person name="Fitzgerald M."/>
            <person name="Haas B."/>
            <person name="Abouelleil A."/>
            <person name="Allen A.W."/>
            <person name="Alvarado L."/>
            <person name="Arachchi H.M."/>
            <person name="Berlin A.M."/>
            <person name="Chapman S.B."/>
            <person name="Gainer-Dewar J."/>
            <person name="Goldberg J."/>
            <person name="Griggs A."/>
            <person name="Gujja S."/>
            <person name="Hansen M."/>
            <person name="Howarth C."/>
            <person name="Imamovic A."/>
            <person name="Ireland A."/>
            <person name="Larimer J."/>
            <person name="McCowan C."/>
            <person name="Murphy C."/>
            <person name="Pearson M."/>
            <person name="Poon T.W."/>
            <person name="Priest M."/>
            <person name="Roberts A."/>
            <person name="Saif S."/>
            <person name="Shea T."/>
            <person name="Sisk P."/>
            <person name="Sykes S."/>
            <person name="Wortman J."/>
            <person name="Nusbaum C."/>
            <person name="Birren B."/>
        </authorList>
    </citation>
    <scope>NUCLEOTIDE SEQUENCE [LARGE SCALE GENOMIC DNA]</scope>
    <source>
        <strain evidence="1 2">F0403</strain>
    </source>
</reference>
<evidence type="ECO:0000313" key="2">
    <source>
        <dbReference type="Proteomes" id="UP000014605"/>
    </source>
</evidence>
<evidence type="ECO:0000313" key="1">
    <source>
        <dbReference type="EMBL" id="EPF46075.1"/>
    </source>
</evidence>
<name>S3L8P3_9SPIR</name>
<dbReference type="AlphaFoldDB" id="S3L8P3"/>
<keyword evidence="2" id="KW-1185">Reference proteome</keyword>
<gene>
    <name evidence="1" type="ORF">HMPREF1222_02165</name>
</gene>
<accession>S3L8P3</accession>
<dbReference type="RefSeq" id="WP_016519419.1">
    <property type="nucleotide sequence ID" value="NZ_KE332512.1"/>
</dbReference>